<dbReference type="Proteomes" id="UP000820669">
    <property type="component" value="Unassembled WGS sequence"/>
</dbReference>
<name>A0ABX1SCI4_9PSEU</name>
<accession>A0ABX1SCI4</accession>
<dbReference type="SMART" id="SM00065">
    <property type="entry name" value="GAF"/>
    <property type="match status" value="1"/>
</dbReference>
<reference evidence="2 3" key="1">
    <citation type="submission" date="2020-04" db="EMBL/GenBank/DDBJ databases">
        <authorList>
            <person name="Klaysubun C."/>
            <person name="Duangmal K."/>
            <person name="Lipun K."/>
        </authorList>
    </citation>
    <scope>NUCLEOTIDE SEQUENCE [LARGE SCALE GENOMIC DNA]</scope>
    <source>
        <strain evidence="2 3">K10HN5</strain>
    </source>
</reference>
<proteinExistence type="predicted"/>
<organism evidence="2 3">
    <name type="scientific">Pseudonocardia acidicola</name>
    <dbReference type="NCBI Taxonomy" id="2724939"/>
    <lineage>
        <taxon>Bacteria</taxon>
        <taxon>Bacillati</taxon>
        <taxon>Actinomycetota</taxon>
        <taxon>Actinomycetes</taxon>
        <taxon>Pseudonocardiales</taxon>
        <taxon>Pseudonocardiaceae</taxon>
        <taxon>Pseudonocardia</taxon>
    </lineage>
</organism>
<dbReference type="InterPro" id="IPR003018">
    <property type="entry name" value="GAF"/>
</dbReference>
<comment type="caution">
    <text evidence="2">The sequence shown here is derived from an EMBL/GenBank/DDBJ whole genome shotgun (WGS) entry which is preliminary data.</text>
</comment>
<evidence type="ECO:0000313" key="2">
    <source>
        <dbReference type="EMBL" id="NMH99276.1"/>
    </source>
</evidence>
<dbReference type="Gene3D" id="3.30.450.40">
    <property type="match status" value="2"/>
</dbReference>
<dbReference type="SUPFAM" id="SSF55781">
    <property type="entry name" value="GAF domain-like"/>
    <property type="match status" value="2"/>
</dbReference>
<dbReference type="InterPro" id="IPR029016">
    <property type="entry name" value="GAF-like_dom_sf"/>
</dbReference>
<dbReference type="Pfam" id="PF13185">
    <property type="entry name" value="GAF_2"/>
    <property type="match status" value="1"/>
</dbReference>
<feature type="domain" description="GAF" evidence="1">
    <location>
        <begin position="42"/>
        <end position="190"/>
    </location>
</feature>
<evidence type="ECO:0000259" key="1">
    <source>
        <dbReference type="SMART" id="SM00065"/>
    </source>
</evidence>
<sequence length="428" mass="45717">MARLSLDELLMQLIDRAGEMQRTHRRLRGLLQATQAIARTEDLDHLLADVVKAARTLVGAEYGALGVIEQGQLARFIHAGMDRDTVDLIGHLPEGKGLLGLLASAPEPIRLTDLAEHPAAVGFPQHHPLMRSFLGVPIHVRGEVFGALYLAGKTGEGANGFSDDDEELMLALAGSAGAAVEYGTLLEQAQRRASAQEAISRLATHLLAGYDVDDGLADLLQAAQELTRSYGAILMVAPVGADRVRVTHAVGGLAAWRGQEQARAGSLFDAVMRHDAPTAVIDDVRAAPHVGLAAQEAPEIGPVLAARFAYVEDTAGLLVVTRTGQSSRYLHSEVAIVGALAEQAGLALQIAQDRNHRAVLEQVRQREALAFDLNDTLMTRLSALGMRLSGLASEQPTPQARDRLLAEIGRLDEVVRAMRGMIFDIGTG</sequence>
<keyword evidence="3" id="KW-1185">Reference proteome</keyword>
<gene>
    <name evidence="2" type="ORF">HF526_18450</name>
</gene>
<protein>
    <submittedName>
        <fullName evidence="2">GAF domain-containing protein</fullName>
    </submittedName>
</protein>
<evidence type="ECO:0000313" key="3">
    <source>
        <dbReference type="Proteomes" id="UP000820669"/>
    </source>
</evidence>
<dbReference type="RefSeq" id="WP_169382766.1">
    <property type="nucleotide sequence ID" value="NZ_JAAXLA010000034.1"/>
</dbReference>
<dbReference type="EMBL" id="JAAXLA010000034">
    <property type="protein sequence ID" value="NMH99276.1"/>
    <property type="molecule type" value="Genomic_DNA"/>
</dbReference>